<evidence type="ECO:0000313" key="2">
    <source>
        <dbReference type="Proteomes" id="UP000054466"/>
    </source>
</evidence>
<dbReference type="VEuPathDB" id="FungiDB:PV07_12757"/>
<name>A0A0D2AAL8_9EURO</name>
<dbReference type="GeneID" id="27351951"/>
<sequence>MKFDAYETLLLPSGAPMHNNLCENFDSYCFTATLLHGKGLNFEFGRALSKACDLVEKLVRAEHPRTLACFLEVFIHLIQTGHPDVTSYLRGFIRDMSLKVTKEGHPWGRICQLLGELDEESLGEAMAQTWRCMIDTLDRQLGASNRFAVSVRLDYIKRVYGPTDCLEEQRLLQNLLRQFGGISKVSTPRVMLNLAHNLNRQKRYDAAETTAQEVLSLLDRDEIYAQRIVERIESLKIISQSQFGRGNAPAAEKTMRQAIEMIAGRWGRQHSWVPEFMVVLEGWLRGWGREEAANKLKGEIEDLMGGDKMVELLDEV</sequence>
<accession>A0A0D2AAL8</accession>
<keyword evidence="2" id="KW-1185">Reference proteome</keyword>
<dbReference type="RefSeq" id="XP_016242033.1">
    <property type="nucleotide sequence ID" value="XM_016400319.1"/>
</dbReference>
<dbReference type="Gene3D" id="1.25.40.10">
    <property type="entry name" value="Tetratricopeptide repeat domain"/>
    <property type="match status" value="1"/>
</dbReference>
<organism evidence="1 2">
    <name type="scientific">Cladophialophora immunda</name>
    <dbReference type="NCBI Taxonomy" id="569365"/>
    <lineage>
        <taxon>Eukaryota</taxon>
        <taxon>Fungi</taxon>
        <taxon>Dikarya</taxon>
        <taxon>Ascomycota</taxon>
        <taxon>Pezizomycotina</taxon>
        <taxon>Eurotiomycetes</taxon>
        <taxon>Chaetothyriomycetidae</taxon>
        <taxon>Chaetothyriales</taxon>
        <taxon>Herpotrichiellaceae</taxon>
        <taxon>Cladophialophora</taxon>
    </lineage>
</organism>
<gene>
    <name evidence="1" type="ORF">PV07_12757</name>
</gene>
<dbReference type="OrthoDB" id="5308957at2759"/>
<dbReference type="EMBL" id="KN847160">
    <property type="protein sequence ID" value="KIW21817.1"/>
    <property type="molecule type" value="Genomic_DNA"/>
</dbReference>
<reference evidence="1 2" key="1">
    <citation type="submission" date="2015-01" db="EMBL/GenBank/DDBJ databases">
        <title>The Genome Sequence of Cladophialophora immunda CBS83496.</title>
        <authorList>
            <consortium name="The Broad Institute Genomics Platform"/>
            <person name="Cuomo C."/>
            <person name="de Hoog S."/>
            <person name="Gorbushina A."/>
            <person name="Stielow B."/>
            <person name="Teixiera M."/>
            <person name="Abouelleil A."/>
            <person name="Chapman S.B."/>
            <person name="Priest M."/>
            <person name="Young S.K."/>
            <person name="Wortman J."/>
            <person name="Nusbaum C."/>
            <person name="Birren B."/>
        </authorList>
    </citation>
    <scope>NUCLEOTIDE SEQUENCE [LARGE SCALE GENOMIC DNA]</scope>
    <source>
        <strain evidence="1 2">CBS 83496</strain>
    </source>
</reference>
<dbReference type="AlphaFoldDB" id="A0A0D2AAL8"/>
<protein>
    <submittedName>
        <fullName evidence="1">Uncharacterized protein</fullName>
    </submittedName>
</protein>
<dbReference type="HOGENOM" id="CLU_748278_0_0_1"/>
<evidence type="ECO:0000313" key="1">
    <source>
        <dbReference type="EMBL" id="KIW21817.1"/>
    </source>
</evidence>
<proteinExistence type="predicted"/>
<dbReference type="SUPFAM" id="SSF48452">
    <property type="entry name" value="TPR-like"/>
    <property type="match status" value="1"/>
</dbReference>
<dbReference type="Proteomes" id="UP000054466">
    <property type="component" value="Unassembled WGS sequence"/>
</dbReference>
<dbReference type="InterPro" id="IPR011990">
    <property type="entry name" value="TPR-like_helical_dom_sf"/>
</dbReference>